<dbReference type="InterPro" id="IPR029044">
    <property type="entry name" value="Nucleotide-diphossugar_trans"/>
</dbReference>
<name>A0ABT3PV26_9BACT</name>
<dbReference type="RefSeq" id="WP_265787163.1">
    <property type="nucleotide sequence ID" value="NZ_BAABRS010000001.1"/>
</dbReference>
<evidence type="ECO:0000259" key="1">
    <source>
        <dbReference type="Pfam" id="PF00535"/>
    </source>
</evidence>
<reference evidence="2 3" key="1">
    <citation type="submission" date="2021-11" db="EMBL/GenBank/DDBJ databases">
        <title>Aliifidinibius sp. nov., a new bacterium isolated from saline soil.</title>
        <authorList>
            <person name="Galisteo C."/>
            <person name="De La Haba R."/>
            <person name="Sanchez-Porro C."/>
            <person name="Ventosa A."/>
        </authorList>
    </citation>
    <scope>NUCLEOTIDE SEQUENCE [LARGE SCALE GENOMIC DNA]</scope>
    <source>
        <strain evidence="2 3">KACC 190600</strain>
    </source>
</reference>
<sequence>MSYKVSVVIPCYNVEKFVGKCIESVLGQTYKNFEIVCVNDGSQDNTLEVIQKYEAEFGDKVLVLTQKNEGQSSAINKGIRASGGEYLQFLDADDFLKKEKIEHQIRLIKKGDVEPDIIASAVEKRFEDGRIKIDKNIEYEPWEGLARYHIGITSSNLWKKKTVQLVEGFDENLSSNKEHDLIFRMLKNGATVLHDPEPLTVKRQRSSGSISSQNDHNHLGRKVIHRYKVYEYTKKNDLLSKELLNYLILENISDLKRIYDNDSLMALELHKKYIPDGFKLSSNLSRSYRLLYNLLGFKYTELLRSYLGK</sequence>
<evidence type="ECO:0000313" key="3">
    <source>
        <dbReference type="Proteomes" id="UP001207337"/>
    </source>
</evidence>
<dbReference type="PANTHER" id="PTHR22916:SF3">
    <property type="entry name" value="UDP-GLCNAC:BETAGAL BETA-1,3-N-ACETYLGLUCOSAMINYLTRANSFERASE-LIKE PROTEIN 1"/>
    <property type="match status" value="1"/>
</dbReference>
<evidence type="ECO:0000313" key="2">
    <source>
        <dbReference type="EMBL" id="MCW9711716.1"/>
    </source>
</evidence>
<dbReference type="EC" id="2.4.-.-" evidence="2"/>
<dbReference type="Proteomes" id="UP001207337">
    <property type="component" value="Unassembled WGS sequence"/>
</dbReference>
<accession>A0ABT3PV26</accession>
<keyword evidence="2" id="KW-0328">Glycosyltransferase</keyword>
<feature type="domain" description="Glycosyltransferase 2-like" evidence="1">
    <location>
        <begin position="6"/>
        <end position="113"/>
    </location>
</feature>
<keyword evidence="2" id="KW-0808">Transferase</keyword>
<dbReference type="GO" id="GO:0016757">
    <property type="term" value="F:glycosyltransferase activity"/>
    <property type="evidence" value="ECO:0007669"/>
    <property type="project" value="UniProtKB-KW"/>
</dbReference>
<proteinExistence type="predicted"/>
<protein>
    <submittedName>
        <fullName evidence="2">Glycosyltransferase</fullName>
        <ecNumber evidence="2">2.4.-.-</ecNumber>
    </submittedName>
</protein>
<organism evidence="2 3">
    <name type="scientific">Fodinibius salicampi</name>
    <dbReference type="NCBI Taxonomy" id="1920655"/>
    <lineage>
        <taxon>Bacteria</taxon>
        <taxon>Pseudomonadati</taxon>
        <taxon>Balneolota</taxon>
        <taxon>Balneolia</taxon>
        <taxon>Balneolales</taxon>
        <taxon>Balneolaceae</taxon>
        <taxon>Fodinibius</taxon>
    </lineage>
</organism>
<keyword evidence="3" id="KW-1185">Reference proteome</keyword>
<comment type="caution">
    <text evidence="2">The sequence shown here is derived from an EMBL/GenBank/DDBJ whole genome shotgun (WGS) entry which is preliminary data.</text>
</comment>
<dbReference type="SUPFAM" id="SSF53448">
    <property type="entry name" value="Nucleotide-diphospho-sugar transferases"/>
    <property type="match status" value="1"/>
</dbReference>
<dbReference type="EMBL" id="JAJNDC010000001">
    <property type="protein sequence ID" value="MCW9711716.1"/>
    <property type="molecule type" value="Genomic_DNA"/>
</dbReference>
<dbReference type="InterPro" id="IPR001173">
    <property type="entry name" value="Glyco_trans_2-like"/>
</dbReference>
<dbReference type="Pfam" id="PF00535">
    <property type="entry name" value="Glycos_transf_2"/>
    <property type="match status" value="1"/>
</dbReference>
<dbReference type="PANTHER" id="PTHR22916">
    <property type="entry name" value="GLYCOSYLTRANSFERASE"/>
    <property type="match status" value="1"/>
</dbReference>
<dbReference type="Gene3D" id="3.90.550.10">
    <property type="entry name" value="Spore Coat Polysaccharide Biosynthesis Protein SpsA, Chain A"/>
    <property type="match status" value="1"/>
</dbReference>
<gene>
    <name evidence="2" type="ORF">LQ318_02260</name>
</gene>